<dbReference type="EMBL" id="AQQR01000005">
    <property type="protein sequence ID" value="OWU73044.1"/>
    <property type="molecule type" value="Genomic_DNA"/>
</dbReference>
<evidence type="ECO:0000313" key="3">
    <source>
        <dbReference type="Proteomes" id="UP000215377"/>
    </source>
</evidence>
<gene>
    <name evidence="2" type="ORF">ATO3_15115</name>
</gene>
<dbReference type="InterPro" id="IPR027417">
    <property type="entry name" value="P-loop_NTPase"/>
</dbReference>
<reference evidence="2 3" key="1">
    <citation type="submission" date="2013-04" db="EMBL/GenBank/DDBJ databases">
        <title>Oceanicola sp. 22II1-22F33 Genome Sequencing.</title>
        <authorList>
            <person name="Lai Q."/>
            <person name="Li G."/>
            <person name="Shao Z."/>
        </authorList>
    </citation>
    <scope>NUCLEOTIDE SEQUENCE [LARGE SCALE GENOMIC DNA]</scope>
    <source>
        <strain evidence="2 3">22II1-22F33</strain>
    </source>
</reference>
<accession>A0A225NH89</accession>
<feature type="compositionally biased region" description="Polar residues" evidence="1">
    <location>
        <begin position="293"/>
        <end position="305"/>
    </location>
</feature>
<evidence type="ECO:0000256" key="1">
    <source>
        <dbReference type="SAM" id="MobiDB-lite"/>
    </source>
</evidence>
<protein>
    <submittedName>
        <fullName evidence="2">Uncharacterized protein</fullName>
    </submittedName>
</protein>
<feature type="compositionally biased region" description="Basic and acidic residues" evidence="1">
    <location>
        <begin position="306"/>
        <end position="321"/>
    </location>
</feature>
<dbReference type="SUPFAM" id="SSF52540">
    <property type="entry name" value="P-loop containing nucleoside triphosphate hydrolases"/>
    <property type="match status" value="1"/>
</dbReference>
<keyword evidence="3" id="KW-1185">Reference proteome</keyword>
<dbReference type="Proteomes" id="UP000215377">
    <property type="component" value="Unassembled WGS sequence"/>
</dbReference>
<sequence>MDVILHIGAHRTATTTFQHFLSDLSAPLAADGIAAWGPSRTRNGLFHGIHGGRARAGHDVPAPFARARGRIALNLARLRDRGRRALIVSDASLPGSLRDTLTRGALYPGVGARLSRVHAAFDGQIDQVVLTIRSLDLYWSSALGHAVSRGQPVPDADALDRLVTMPRSWRDVIADVACAMPGARIRVLPFERLGGRPDALLSEILGRPFAPDAADRRLNATPKLPALRKRAGAGAPLPGGDDRWQPFDAAQAAALRETYRDDLFWLAAGADGLAEPMAYAPDPTPHPMPHSKAGQTPPQTDTTRGSTDDIQQRRMAPPRRE</sequence>
<organism evidence="2 3">
    <name type="scientific">Marinibacterium profundimaris</name>
    <dbReference type="NCBI Taxonomy" id="1679460"/>
    <lineage>
        <taxon>Bacteria</taxon>
        <taxon>Pseudomonadati</taxon>
        <taxon>Pseudomonadota</taxon>
        <taxon>Alphaproteobacteria</taxon>
        <taxon>Rhodobacterales</taxon>
        <taxon>Paracoccaceae</taxon>
        <taxon>Marinibacterium</taxon>
    </lineage>
</organism>
<comment type="caution">
    <text evidence="2">The sequence shown here is derived from an EMBL/GenBank/DDBJ whole genome shotgun (WGS) entry which is preliminary data.</text>
</comment>
<feature type="region of interest" description="Disordered" evidence="1">
    <location>
        <begin position="221"/>
        <end position="245"/>
    </location>
</feature>
<evidence type="ECO:0000313" key="2">
    <source>
        <dbReference type="EMBL" id="OWU73044.1"/>
    </source>
</evidence>
<name>A0A225NH89_9RHOB</name>
<dbReference type="AlphaFoldDB" id="A0A225NH89"/>
<proteinExistence type="predicted"/>
<dbReference type="OrthoDB" id="8481769at2"/>
<feature type="region of interest" description="Disordered" evidence="1">
    <location>
        <begin position="275"/>
        <end position="321"/>
    </location>
</feature>